<organism evidence="1 2">
    <name type="scientific">Gordonia westfalica</name>
    <dbReference type="NCBI Taxonomy" id="158898"/>
    <lineage>
        <taxon>Bacteria</taxon>
        <taxon>Bacillati</taxon>
        <taxon>Actinomycetota</taxon>
        <taxon>Actinomycetes</taxon>
        <taxon>Mycobacteriales</taxon>
        <taxon>Gordoniaceae</taxon>
        <taxon>Gordonia</taxon>
    </lineage>
</organism>
<protein>
    <recommendedName>
        <fullName evidence="3">Excreted virulence factor EspC, type VII ESX diderm</fullName>
    </recommendedName>
</protein>
<dbReference type="AlphaFoldDB" id="A0A1H2HG93"/>
<dbReference type="STRING" id="158898.SAMN04488548_134452"/>
<evidence type="ECO:0000313" key="2">
    <source>
        <dbReference type="Proteomes" id="UP000183180"/>
    </source>
</evidence>
<reference evidence="1 2" key="1">
    <citation type="submission" date="2016-10" db="EMBL/GenBank/DDBJ databases">
        <authorList>
            <person name="de Groot N.N."/>
        </authorList>
    </citation>
    <scope>NUCLEOTIDE SEQUENCE [LARGE SCALE GENOMIC DNA]</scope>
    <source>
        <strain evidence="1 2">DSM 44215</strain>
    </source>
</reference>
<evidence type="ECO:0000313" key="1">
    <source>
        <dbReference type="EMBL" id="SDU30907.1"/>
    </source>
</evidence>
<evidence type="ECO:0008006" key="3">
    <source>
        <dbReference type="Google" id="ProtNLM"/>
    </source>
</evidence>
<accession>A0A1H2HG93</accession>
<dbReference type="EMBL" id="FNLM01000034">
    <property type="protein sequence ID" value="SDU30907.1"/>
    <property type="molecule type" value="Genomic_DNA"/>
</dbReference>
<proteinExistence type="predicted"/>
<gene>
    <name evidence="1" type="ORF">SAMN04488548_134452</name>
</gene>
<dbReference type="Proteomes" id="UP000183180">
    <property type="component" value="Unassembled WGS sequence"/>
</dbReference>
<name>A0A1H2HG93_9ACTN</name>
<sequence length="111" mass="11399">MAPRDEVKVEPADLIDTGQTFTEDGTNFAALSLPTLGATAAACVPGSKVQAALADVDEQMLEMRQTISGHLKNLGASISGAAHLFVGADEAGVAAITSVSPLNQLPPDWQP</sequence>
<dbReference type="RefSeq" id="WP_139180023.1">
    <property type="nucleotide sequence ID" value="NZ_FNLM01000034.1"/>
</dbReference>